<dbReference type="InterPro" id="IPR006059">
    <property type="entry name" value="SBP"/>
</dbReference>
<keyword evidence="2" id="KW-1185">Reference proteome</keyword>
<sequence>MHGRHHPAPFRRHLRPHSRRLATALLAGLLGAGLLTGCASDESGSGKGGEVTLSVGVFGVFGYEQAGLYDEYEKLHPNVTIKENSTERNEDYYPALLNHLSAGSGLQDIQAVEVSNIRELAELQPDKFTDLKSAEGVREDDYLPWKWDQARTEDGKVIGLGTDIGPMGVCYRKDLFEKAGLPTDREKVSELWSGDWSKYLDVGEKYTENAPSGTHFTDGAAGVYNGSVSSYAKKNYSEDGELIYQESKAVQKSWDLAMRAVQGKMTAKLKQFDTEWDHAFANGDFASVVCPSWMLGYIKDKSGKQGADKWDIAAAPKPANWGGSFLTVPASGPHQEEATKLATWLTAPEQQAKLFAEQASFPSSSAAYELPEVKDATHDYFGDAPIGKIFARAAKDIPTAILGPKDQIIGENISNVGILQVEQQGKSPEQGWDAAMKALDNALDR</sequence>
<proteinExistence type="predicted"/>
<evidence type="ECO:0000313" key="1">
    <source>
        <dbReference type="EMBL" id="OEV02817.1"/>
    </source>
</evidence>
<dbReference type="Pfam" id="PF13416">
    <property type="entry name" value="SBP_bac_8"/>
    <property type="match status" value="1"/>
</dbReference>
<dbReference type="STRING" id="1075402.AN216_15465"/>
<dbReference type="InterPro" id="IPR050490">
    <property type="entry name" value="Bact_solute-bd_prot1"/>
</dbReference>
<organism evidence="1 2">
    <name type="scientific">Streptomyces oceani</name>
    <dbReference type="NCBI Taxonomy" id="1075402"/>
    <lineage>
        <taxon>Bacteria</taxon>
        <taxon>Bacillati</taxon>
        <taxon>Actinomycetota</taxon>
        <taxon>Actinomycetes</taxon>
        <taxon>Kitasatosporales</taxon>
        <taxon>Streptomycetaceae</taxon>
        <taxon>Streptomyces</taxon>
    </lineage>
</organism>
<name>A0A1E7KFV4_9ACTN</name>
<dbReference type="RefSeq" id="WP_070197215.1">
    <property type="nucleotide sequence ID" value="NZ_LJGU01000127.1"/>
</dbReference>
<accession>A0A1E7KFV4</accession>
<dbReference type="EMBL" id="LJGU01000127">
    <property type="protein sequence ID" value="OEV02817.1"/>
    <property type="molecule type" value="Genomic_DNA"/>
</dbReference>
<dbReference type="PANTHER" id="PTHR43649">
    <property type="entry name" value="ARABINOSE-BINDING PROTEIN-RELATED"/>
    <property type="match status" value="1"/>
</dbReference>
<dbReference type="OrthoDB" id="3226017at2"/>
<dbReference type="PATRIC" id="fig|1075402.3.peg.2017"/>
<protein>
    <submittedName>
        <fullName evidence="1">Sugar-binding protein</fullName>
    </submittedName>
</protein>
<evidence type="ECO:0000313" key="2">
    <source>
        <dbReference type="Proteomes" id="UP000176101"/>
    </source>
</evidence>
<dbReference type="AlphaFoldDB" id="A0A1E7KFV4"/>
<comment type="caution">
    <text evidence="1">The sequence shown here is derived from an EMBL/GenBank/DDBJ whole genome shotgun (WGS) entry which is preliminary data.</text>
</comment>
<reference evidence="1 2" key="1">
    <citation type="journal article" date="2016" name="Front. Microbiol.">
        <title>Comparative Genomics Analysis of Streptomyces Species Reveals Their Adaptation to the Marine Environment and Their Diversity at the Genomic Level.</title>
        <authorList>
            <person name="Tian X."/>
            <person name="Zhang Z."/>
            <person name="Yang T."/>
            <person name="Chen M."/>
            <person name="Li J."/>
            <person name="Chen F."/>
            <person name="Yang J."/>
            <person name="Li W."/>
            <person name="Zhang B."/>
            <person name="Zhang Z."/>
            <person name="Wu J."/>
            <person name="Zhang C."/>
            <person name="Long L."/>
            <person name="Xiao J."/>
        </authorList>
    </citation>
    <scope>NUCLEOTIDE SEQUENCE [LARGE SCALE GENOMIC DNA]</scope>
    <source>
        <strain evidence="1 2">SCSIO 02100</strain>
    </source>
</reference>
<gene>
    <name evidence="1" type="ORF">AN216_15465</name>
</gene>
<dbReference type="PANTHER" id="PTHR43649:SF32">
    <property type="entry name" value="SUGAR BINDING SECRETED PROTEIN"/>
    <property type="match status" value="1"/>
</dbReference>
<dbReference type="Gene3D" id="3.40.190.10">
    <property type="entry name" value="Periplasmic binding protein-like II"/>
    <property type="match status" value="1"/>
</dbReference>
<dbReference type="Proteomes" id="UP000176101">
    <property type="component" value="Unassembled WGS sequence"/>
</dbReference>
<dbReference type="SUPFAM" id="SSF53850">
    <property type="entry name" value="Periplasmic binding protein-like II"/>
    <property type="match status" value="1"/>
</dbReference>